<evidence type="ECO:0000313" key="3">
    <source>
        <dbReference type="Proteomes" id="UP000245464"/>
    </source>
</evidence>
<dbReference type="OrthoDB" id="194443at2759"/>
<feature type="compositionally biased region" description="Basic and acidic residues" evidence="1">
    <location>
        <begin position="300"/>
        <end position="312"/>
    </location>
</feature>
<evidence type="ECO:0000313" key="2">
    <source>
        <dbReference type="EMBL" id="KAF7566530.1"/>
    </source>
</evidence>
<dbReference type="EMBL" id="NQIK02000009">
    <property type="protein sequence ID" value="KAF7566530.1"/>
    <property type="molecule type" value="Genomic_DNA"/>
</dbReference>
<feature type="region of interest" description="Disordered" evidence="1">
    <location>
        <begin position="286"/>
        <end position="342"/>
    </location>
</feature>
<gene>
    <name evidence="2" type="ORF">PtrM4_148500</name>
</gene>
<dbReference type="KEGG" id="ptrr:6346668"/>
<evidence type="ECO:0000256" key="1">
    <source>
        <dbReference type="SAM" id="MobiDB-lite"/>
    </source>
</evidence>
<proteinExistence type="predicted"/>
<dbReference type="GeneID" id="6346668"/>
<protein>
    <submittedName>
        <fullName evidence="2">Uncharacterized protein</fullName>
    </submittedName>
</protein>
<sequence length="373" mass="41298">MSDDIEFVCARPVRGRLERVLSTPLLVSVETKATPVITPTFRGARKSSIMAENTEVHWAFPAIWSHMELLQGPAVEITVGKKDASGSNKEGCQKWCLSVALLSHHSPFLEKECKQMAVDTPTMSVALPDTSPITFSGFVDWMFKGSSEESVTDQLDPTAIHPYAADWILGAKLECIDFQNYAMEKLYNHTLEGSDNPLVVTPAAMDKMLTNEGNIYLQWFMRCFVCTHFKNESLVKGELYEWIGVAQKHYLFLRDLLISLKYNTGVKEMPPRERYILKKKETSPIPSTDKTNGMVTPAKRGADGTPKSKDTLALRGEVVGSSRADTREASIANDKTGNTVKGDGKVVKEEKTEVVTPGNLTQAGTIKCELTDT</sequence>
<organism evidence="2 3">
    <name type="scientific">Pyrenophora tritici-repentis</name>
    <dbReference type="NCBI Taxonomy" id="45151"/>
    <lineage>
        <taxon>Eukaryota</taxon>
        <taxon>Fungi</taxon>
        <taxon>Dikarya</taxon>
        <taxon>Ascomycota</taxon>
        <taxon>Pezizomycotina</taxon>
        <taxon>Dothideomycetes</taxon>
        <taxon>Pleosporomycetidae</taxon>
        <taxon>Pleosporales</taxon>
        <taxon>Pleosporineae</taxon>
        <taxon>Pleosporaceae</taxon>
        <taxon>Pyrenophora</taxon>
    </lineage>
</organism>
<name>A0A2W1EYN2_9PLEO</name>
<dbReference type="Proteomes" id="UP000245464">
    <property type="component" value="Chromosome 9"/>
</dbReference>
<dbReference type="RefSeq" id="XP_001938717.2">
    <property type="nucleotide sequence ID" value="XM_001938682.2"/>
</dbReference>
<reference evidence="2 3" key="1">
    <citation type="journal article" date="2018" name="BMC Genomics">
        <title>Comparative genomics of the wheat fungal pathogen Pyrenophora tritici-repentis reveals chromosomal variations and genome plasticity.</title>
        <authorList>
            <person name="Moolhuijzen P."/>
            <person name="See P.T."/>
            <person name="Hane J.K."/>
            <person name="Shi G."/>
            <person name="Liu Z."/>
            <person name="Oliver R.P."/>
            <person name="Moffat C.S."/>
        </authorList>
    </citation>
    <scope>NUCLEOTIDE SEQUENCE [LARGE SCALE GENOMIC DNA]</scope>
    <source>
        <strain evidence="2">M4</strain>
    </source>
</reference>
<dbReference type="AlphaFoldDB" id="A0A2W1EYN2"/>
<comment type="caution">
    <text evidence="2">The sequence shown here is derived from an EMBL/GenBank/DDBJ whole genome shotgun (WGS) entry which is preliminary data.</text>
</comment>
<accession>A0A2W1EYN2</accession>